<proteinExistence type="inferred from homology"/>
<evidence type="ECO:0000313" key="10">
    <source>
        <dbReference type="Proteomes" id="UP000677305"/>
    </source>
</evidence>
<dbReference type="PANTHER" id="PTHR30193:SF44">
    <property type="entry name" value="LACTOSE TRANSPORT SYSTEM PERMEASE PROTEIN LACF"/>
    <property type="match status" value="1"/>
</dbReference>
<reference evidence="9 10" key="1">
    <citation type="submission" date="2020-07" db="EMBL/GenBank/DDBJ databases">
        <title>Vallitalea guaymasensis genome.</title>
        <authorList>
            <person name="Postec A."/>
        </authorList>
    </citation>
    <scope>NUCLEOTIDE SEQUENCE [LARGE SCALE GENOMIC DNA]</scope>
    <source>
        <strain evidence="9 10">Ra1766G1</strain>
    </source>
</reference>
<keyword evidence="6 7" id="KW-0472">Membrane</keyword>
<protein>
    <submittedName>
        <fullName evidence="9">Sugar ABC transporter permease</fullName>
    </submittedName>
</protein>
<feature type="transmembrane region" description="Helical" evidence="7">
    <location>
        <begin position="21"/>
        <end position="41"/>
    </location>
</feature>
<dbReference type="InterPro" id="IPR035906">
    <property type="entry name" value="MetI-like_sf"/>
</dbReference>
<dbReference type="Gene3D" id="1.10.3720.10">
    <property type="entry name" value="MetI-like"/>
    <property type="match status" value="1"/>
</dbReference>
<comment type="similarity">
    <text evidence="7">Belongs to the binding-protein-dependent transport system permease family.</text>
</comment>
<dbReference type="EMBL" id="CP058561">
    <property type="protein sequence ID" value="QUH30726.1"/>
    <property type="molecule type" value="Genomic_DNA"/>
</dbReference>
<keyword evidence="4 7" id="KW-0812">Transmembrane</keyword>
<dbReference type="InterPro" id="IPR000515">
    <property type="entry name" value="MetI-like"/>
</dbReference>
<evidence type="ECO:0000256" key="6">
    <source>
        <dbReference type="ARBA" id="ARBA00023136"/>
    </source>
</evidence>
<dbReference type="KEGG" id="vgu:HYG85_18095"/>
<evidence type="ECO:0000256" key="1">
    <source>
        <dbReference type="ARBA" id="ARBA00004651"/>
    </source>
</evidence>
<evidence type="ECO:0000256" key="7">
    <source>
        <dbReference type="RuleBase" id="RU363032"/>
    </source>
</evidence>
<dbReference type="CDD" id="cd06261">
    <property type="entry name" value="TM_PBP2"/>
    <property type="match status" value="1"/>
</dbReference>
<dbReference type="AlphaFoldDB" id="A0A8J8MD52"/>
<dbReference type="GO" id="GO:0005886">
    <property type="term" value="C:plasma membrane"/>
    <property type="evidence" value="ECO:0007669"/>
    <property type="project" value="UniProtKB-SubCell"/>
</dbReference>
<sequence length="315" mass="35874">MNIPKKTEVTIMKTLKKHFRYYPLYLMILPGFLLILCMRYLPMGGIIIAFKNINYADGIIRSPWCGFANFQFLFKTKDVLIATRNTLLYNLAFIVLGMVVSIAFAIALCEIRNRFAAKVYQSIFFFPYFLSMVVVAYMVFAFLGMENGLLNKSIFSFLNIEKIRFYAEPKHWPFILVFVNLWKNVGYSTVIYLAAILGIAPELYEAAIIDGASKWQQIIYITLPSIKPIIIILAIMAIGRIFYADFGLFYNVPMNSGALFSTTQVIDTYVYRAMTKLGDLGMAAAAALYQSFVGFVLVITANWIIRKIDSDNALF</sequence>
<feature type="domain" description="ABC transmembrane type-1" evidence="8">
    <location>
        <begin position="83"/>
        <end position="301"/>
    </location>
</feature>
<evidence type="ECO:0000256" key="3">
    <source>
        <dbReference type="ARBA" id="ARBA00022475"/>
    </source>
</evidence>
<dbReference type="PROSITE" id="PS50928">
    <property type="entry name" value="ABC_TM1"/>
    <property type="match status" value="1"/>
</dbReference>
<comment type="subcellular location">
    <subcellularLocation>
        <location evidence="1 7">Cell membrane</location>
        <topology evidence="1 7">Multi-pass membrane protein</topology>
    </subcellularLocation>
</comment>
<name>A0A8J8MD52_9FIRM</name>
<dbReference type="Pfam" id="PF00528">
    <property type="entry name" value="BPD_transp_1"/>
    <property type="match status" value="1"/>
</dbReference>
<keyword evidence="5 7" id="KW-1133">Transmembrane helix</keyword>
<evidence type="ECO:0000313" key="9">
    <source>
        <dbReference type="EMBL" id="QUH30726.1"/>
    </source>
</evidence>
<feature type="transmembrane region" description="Helical" evidence="7">
    <location>
        <begin position="87"/>
        <end position="111"/>
    </location>
</feature>
<keyword evidence="3" id="KW-1003">Cell membrane</keyword>
<dbReference type="InterPro" id="IPR051393">
    <property type="entry name" value="ABC_transporter_permease"/>
</dbReference>
<dbReference type="Proteomes" id="UP000677305">
    <property type="component" value="Chromosome"/>
</dbReference>
<accession>A0A8J8MD52</accession>
<feature type="transmembrane region" description="Helical" evidence="7">
    <location>
        <begin position="185"/>
        <end position="206"/>
    </location>
</feature>
<evidence type="ECO:0000256" key="5">
    <source>
        <dbReference type="ARBA" id="ARBA00022989"/>
    </source>
</evidence>
<feature type="transmembrane region" description="Helical" evidence="7">
    <location>
        <begin position="123"/>
        <end position="143"/>
    </location>
</feature>
<dbReference type="RefSeq" id="WP_244971221.1">
    <property type="nucleotide sequence ID" value="NZ_CP058561.1"/>
</dbReference>
<evidence type="ECO:0000256" key="4">
    <source>
        <dbReference type="ARBA" id="ARBA00022692"/>
    </source>
</evidence>
<keyword evidence="2 7" id="KW-0813">Transport</keyword>
<organism evidence="9 10">
    <name type="scientific">Vallitalea guaymasensis</name>
    <dbReference type="NCBI Taxonomy" id="1185412"/>
    <lineage>
        <taxon>Bacteria</taxon>
        <taxon>Bacillati</taxon>
        <taxon>Bacillota</taxon>
        <taxon>Clostridia</taxon>
        <taxon>Lachnospirales</taxon>
        <taxon>Vallitaleaceae</taxon>
        <taxon>Vallitalea</taxon>
    </lineage>
</organism>
<feature type="transmembrane region" description="Helical" evidence="7">
    <location>
        <begin position="218"/>
        <end position="243"/>
    </location>
</feature>
<dbReference type="SUPFAM" id="SSF161098">
    <property type="entry name" value="MetI-like"/>
    <property type="match status" value="1"/>
</dbReference>
<keyword evidence="10" id="KW-1185">Reference proteome</keyword>
<evidence type="ECO:0000259" key="8">
    <source>
        <dbReference type="PROSITE" id="PS50928"/>
    </source>
</evidence>
<feature type="transmembrane region" description="Helical" evidence="7">
    <location>
        <begin position="280"/>
        <end position="305"/>
    </location>
</feature>
<gene>
    <name evidence="9" type="ORF">HYG85_18095</name>
</gene>
<dbReference type="PANTHER" id="PTHR30193">
    <property type="entry name" value="ABC TRANSPORTER PERMEASE PROTEIN"/>
    <property type="match status" value="1"/>
</dbReference>
<dbReference type="GO" id="GO:0055085">
    <property type="term" value="P:transmembrane transport"/>
    <property type="evidence" value="ECO:0007669"/>
    <property type="project" value="InterPro"/>
</dbReference>
<evidence type="ECO:0000256" key="2">
    <source>
        <dbReference type="ARBA" id="ARBA00022448"/>
    </source>
</evidence>